<evidence type="ECO:0000313" key="4">
    <source>
        <dbReference type="EMBL" id="TYC46669.1"/>
    </source>
</evidence>
<keyword evidence="1" id="KW-1133">Transmembrane helix</keyword>
<comment type="caution">
    <text evidence="4">The sequence shown here is derived from an EMBL/GenBank/DDBJ whole genome shotgun (WGS) entry which is preliminary data.</text>
</comment>
<dbReference type="Pfam" id="PF06030">
    <property type="entry name" value="WxLIP_PGBD"/>
    <property type="match status" value="1"/>
</dbReference>
<dbReference type="InterPro" id="IPR021759">
    <property type="entry name" value="WxLIP_HBD"/>
</dbReference>
<keyword evidence="1" id="KW-0472">Membrane</keyword>
<feature type="transmembrane region" description="Helical" evidence="1">
    <location>
        <begin position="327"/>
        <end position="348"/>
    </location>
</feature>
<feature type="domain" description="WxL Interacting Protein peptidoglycan binding" evidence="2">
    <location>
        <begin position="42"/>
        <end position="160"/>
    </location>
</feature>
<dbReference type="AlphaFoldDB" id="A0A6P2CQX9"/>
<feature type="domain" description="WxL Interacting Protein host binding" evidence="3">
    <location>
        <begin position="172"/>
        <end position="312"/>
    </location>
</feature>
<dbReference type="OrthoDB" id="2148359at2"/>
<gene>
    <name evidence="4" type="ORF">ESZ47_00595</name>
</gene>
<name>A0A6P2CQX9_9LACO</name>
<evidence type="ECO:0000259" key="2">
    <source>
        <dbReference type="Pfam" id="PF06030"/>
    </source>
</evidence>
<evidence type="ECO:0000256" key="1">
    <source>
        <dbReference type="SAM" id="Phobius"/>
    </source>
</evidence>
<keyword evidence="1" id="KW-0812">Transmembrane</keyword>
<dbReference type="EMBL" id="SDGY01000001">
    <property type="protein sequence ID" value="TYC46669.1"/>
    <property type="molecule type" value="Genomic_DNA"/>
</dbReference>
<keyword evidence="5" id="KW-1185">Reference proteome</keyword>
<accession>A0A6P2CQX9</accession>
<reference evidence="4 5" key="1">
    <citation type="submission" date="2019-01" db="EMBL/GenBank/DDBJ databases">
        <title>Leuconostoc litchii sp. nov., a novel lactic acid bacterium isolated from lychee.</title>
        <authorList>
            <person name="Wang L.-T."/>
        </authorList>
    </citation>
    <scope>NUCLEOTIDE SEQUENCE [LARGE SCALE GENOMIC DNA]</scope>
    <source>
        <strain evidence="4 5">MB7</strain>
    </source>
</reference>
<protein>
    <submittedName>
        <fullName evidence="4">DUF916 and DUF3324 domain-containing protein</fullName>
    </submittedName>
</protein>
<dbReference type="RefSeq" id="WP_148603817.1">
    <property type="nucleotide sequence ID" value="NZ_BSUV01000001.1"/>
</dbReference>
<evidence type="ECO:0000259" key="3">
    <source>
        <dbReference type="Pfam" id="PF11797"/>
    </source>
</evidence>
<organism evidence="4 5">
    <name type="scientific">Leuconostoc litchii</name>
    <dbReference type="NCBI Taxonomy" id="1981069"/>
    <lineage>
        <taxon>Bacteria</taxon>
        <taxon>Bacillati</taxon>
        <taxon>Bacillota</taxon>
        <taxon>Bacilli</taxon>
        <taxon>Lactobacillales</taxon>
        <taxon>Lactobacillaceae</taxon>
        <taxon>Leuconostoc</taxon>
    </lineage>
</organism>
<sequence length="357" mass="39762">MTIKWITKYRLIQFLLVALFVFALFPVLVKADNSTTGSGLSFTVKTNLPDNQIDKKNDFYQLKMTPGQKQTVTATVYNTTNKPQTIKINVQTASTSINGTIDYSKALTNWDKSLKYKLNEIVSYPKRVTVPAGKSQDVSFAISMPEDSYKGILLGGITFNQVDDNQSEPSSNTTNIQNKCAYAVAMILKESDDQVIPNINLQSVKAGQNNGHNVIDVKLQNDQSLLMSNVKVVAKVYSAAGKKPVYTTVKSDMQIAPNSQFKYPVSLQGTPMQPGKYRLELAVTGTAYKDPKTWHFTKNFTIKRQEAASFNQSDVDVSANTNNHLNIFIIIGIILFIIIVILFVLLVLRRKNAKKKS</sequence>
<dbReference type="InterPro" id="IPR010317">
    <property type="entry name" value="WxLIP_PGBD"/>
</dbReference>
<dbReference type="Proteomes" id="UP000442244">
    <property type="component" value="Unassembled WGS sequence"/>
</dbReference>
<proteinExistence type="predicted"/>
<dbReference type="Pfam" id="PF11797">
    <property type="entry name" value="WxLIP_HBD"/>
    <property type="match status" value="1"/>
</dbReference>
<evidence type="ECO:0000313" key="5">
    <source>
        <dbReference type="Proteomes" id="UP000442244"/>
    </source>
</evidence>